<name>A0ABP8N118_9BACT</name>
<evidence type="ECO:0000259" key="3">
    <source>
        <dbReference type="Pfam" id="PF16656"/>
    </source>
</evidence>
<dbReference type="RefSeq" id="WP_345244580.1">
    <property type="nucleotide sequence ID" value="NZ_BAABHD010000029.1"/>
</dbReference>
<protein>
    <submittedName>
        <fullName evidence="4">Fibronectin type III domain-containing protein</fullName>
    </submittedName>
</protein>
<dbReference type="InterPro" id="IPR015914">
    <property type="entry name" value="PAPs_N"/>
</dbReference>
<dbReference type="SUPFAM" id="SSF56300">
    <property type="entry name" value="Metallo-dependent phosphatases"/>
    <property type="match status" value="1"/>
</dbReference>
<dbReference type="Proteomes" id="UP001501175">
    <property type="component" value="Unassembled WGS sequence"/>
</dbReference>
<dbReference type="InterPro" id="IPR008963">
    <property type="entry name" value="Purple_acid_Pase-like_N"/>
</dbReference>
<evidence type="ECO:0000256" key="1">
    <source>
        <dbReference type="ARBA" id="ARBA00022729"/>
    </source>
</evidence>
<evidence type="ECO:0000259" key="2">
    <source>
        <dbReference type="Pfam" id="PF00149"/>
    </source>
</evidence>
<dbReference type="EMBL" id="BAABHD010000029">
    <property type="protein sequence ID" value="GAA4457785.1"/>
    <property type="molecule type" value="Genomic_DNA"/>
</dbReference>
<organism evidence="4 5">
    <name type="scientific">Nibrella saemangeumensis</name>
    <dbReference type="NCBI Taxonomy" id="1084526"/>
    <lineage>
        <taxon>Bacteria</taxon>
        <taxon>Pseudomonadati</taxon>
        <taxon>Bacteroidota</taxon>
        <taxon>Cytophagia</taxon>
        <taxon>Cytophagales</taxon>
        <taxon>Spirosomataceae</taxon>
        <taxon>Nibrella</taxon>
    </lineage>
</organism>
<dbReference type="Pfam" id="PF00149">
    <property type="entry name" value="Metallophos"/>
    <property type="match status" value="1"/>
</dbReference>
<accession>A0ABP8N118</accession>
<sequence length="435" mass="48703">MKLFKIRFFALILFVTGWSSLLGQTPKITRGPYLQVVTPSSIIVRWRTDMPTSSKVLYGQKQDKLNLTATSANLTTEHEITLSSLKPATSYHYAIGTDNIPLAVGSDMFFHTAPKTGAKTKVRIWAIGDFGNSSDNQINGRDQILKATTDHRPDVWLMLGDNAYSKGFDDEFQRHLFAQYQNSFLPNTPSYATPGNHDYGGKPDQFDIPYFKSFTMPEKAEAGGVPSGSESYYSFDYGNIHFVSLDSYGKLDGQHWLYDTTGRQVDWLKRDLAANKQPWTIVFFHHPPYTKGSHDSDKETALVKIRQNLLPILERYNVDLVLGGHSHVYERTFPLVGHYGLAQTFDKNKHVVSAATSDQHNEYRLGRKKQGIIYIVAGSGGQLGGKANGYPHPAMVYSNNTEGGSMLIDVAGKRLNARWVCSDGVVRDEFTIVKK</sequence>
<feature type="domain" description="Calcineurin-like phosphoesterase" evidence="2">
    <location>
        <begin position="123"/>
        <end position="329"/>
    </location>
</feature>
<evidence type="ECO:0000313" key="5">
    <source>
        <dbReference type="Proteomes" id="UP001501175"/>
    </source>
</evidence>
<dbReference type="InterPro" id="IPR029052">
    <property type="entry name" value="Metallo-depent_PP-like"/>
</dbReference>
<dbReference type="PANTHER" id="PTHR45867">
    <property type="entry name" value="PURPLE ACID PHOSPHATASE"/>
    <property type="match status" value="1"/>
</dbReference>
<feature type="domain" description="Purple acid phosphatase N-terminal" evidence="3">
    <location>
        <begin position="34"/>
        <end position="100"/>
    </location>
</feature>
<reference evidence="5" key="1">
    <citation type="journal article" date="2019" name="Int. J. Syst. Evol. Microbiol.">
        <title>The Global Catalogue of Microorganisms (GCM) 10K type strain sequencing project: providing services to taxonomists for standard genome sequencing and annotation.</title>
        <authorList>
            <consortium name="The Broad Institute Genomics Platform"/>
            <consortium name="The Broad Institute Genome Sequencing Center for Infectious Disease"/>
            <person name="Wu L."/>
            <person name="Ma J."/>
        </authorList>
    </citation>
    <scope>NUCLEOTIDE SEQUENCE [LARGE SCALE GENOMIC DNA]</scope>
    <source>
        <strain evidence="5">JCM 17927</strain>
    </source>
</reference>
<evidence type="ECO:0000313" key="4">
    <source>
        <dbReference type="EMBL" id="GAA4457785.1"/>
    </source>
</evidence>
<dbReference type="InterPro" id="IPR004843">
    <property type="entry name" value="Calcineurin-like_PHP"/>
</dbReference>
<gene>
    <name evidence="4" type="ORF">GCM10023189_29050</name>
</gene>
<dbReference type="Pfam" id="PF16656">
    <property type="entry name" value="Pur_ac_phosph_N"/>
    <property type="match status" value="1"/>
</dbReference>
<keyword evidence="1" id="KW-0732">Signal</keyword>
<dbReference type="Gene3D" id="3.60.21.10">
    <property type="match status" value="1"/>
</dbReference>
<dbReference type="Gene3D" id="2.60.40.380">
    <property type="entry name" value="Purple acid phosphatase-like, N-terminal"/>
    <property type="match status" value="1"/>
</dbReference>
<comment type="caution">
    <text evidence="4">The sequence shown here is derived from an EMBL/GenBank/DDBJ whole genome shotgun (WGS) entry which is preliminary data.</text>
</comment>
<keyword evidence="5" id="KW-1185">Reference proteome</keyword>
<dbReference type="SUPFAM" id="SSF49363">
    <property type="entry name" value="Purple acid phosphatase, N-terminal domain"/>
    <property type="match status" value="1"/>
</dbReference>
<proteinExistence type="predicted"/>
<dbReference type="PANTHER" id="PTHR45867:SF3">
    <property type="entry name" value="ACID PHOSPHATASE TYPE 7"/>
    <property type="match status" value="1"/>
</dbReference>